<sequence>MDLTGYESDPSKSPARSPVRAESPERADSPDHKHQGSVHASPRPEDDEEPTRSPAWESVASAASPALGRTRAATRKSRNEVIVSDAEPAKSKTPAKSGKKAGAKAAPKKTLEKASADALRKTMGSKKGADACKEDKLMLTFLVPMRVLSTLPLTTITMTNDAVSVKMEDNWHFVTSAHDRCATSLAAGIPSSRVCMAPLLLLSLHSKGIKASGPLLQAVQVDLRGYYEENCRDLVYQELEFDISEEDSLEKHQAELDKLMEALEQGRTPFQGAVVAISAHSENMRGDLLVEEKRAVTIPDFFENIIGDRVMQYLAKIPKVKWFLLACEMVINFPPALNDLKATIFKYRDSIYDLYAFDTPALNLHTTMTFVIEYTRKIFVNLNAEQKVMGDILDVARCLARTTAVYHLTPGDQETEVTRMV</sequence>
<comment type="caution">
    <text evidence="1">The sequence shown here is derived from an EMBL/GenBank/DDBJ whole genome shotgun (WGS) entry which is preliminary data.</text>
</comment>
<name>A0ACB8R521_9AGAM</name>
<evidence type="ECO:0000313" key="1">
    <source>
        <dbReference type="EMBL" id="KAI0039078.1"/>
    </source>
</evidence>
<organism evidence="1 2">
    <name type="scientific">Auriscalpium vulgare</name>
    <dbReference type="NCBI Taxonomy" id="40419"/>
    <lineage>
        <taxon>Eukaryota</taxon>
        <taxon>Fungi</taxon>
        <taxon>Dikarya</taxon>
        <taxon>Basidiomycota</taxon>
        <taxon>Agaricomycotina</taxon>
        <taxon>Agaricomycetes</taxon>
        <taxon>Russulales</taxon>
        <taxon>Auriscalpiaceae</taxon>
        <taxon>Auriscalpium</taxon>
    </lineage>
</organism>
<gene>
    <name evidence="1" type="ORF">FA95DRAFT_1577832</name>
</gene>
<proteinExistence type="predicted"/>
<protein>
    <submittedName>
        <fullName evidence="1">Uncharacterized protein</fullName>
    </submittedName>
</protein>
<evidence type="ECO:0000313" key="2">
    <source>
        <dbReference type="Proteomes" id="UP000814033"/>
    </source>
</evidence>
<dbReference type="Proteomes" id="UP000814033">
    <property type="component" value="Unassembled WGS sequence"/>
</dbReference>
<dbReference type="EMBL" id="MU276360">
    <property type="protein sequence ID" value="KAI0039078.1"/>
    <property type="molecule type" value="Genomic_DNA"/>
</dbReference>
<accession>A0ACB8R521</accession>
<reference evidence="1" key="2">
    <citation type="journal article" date="2022" name="New Phytol.">
        <title>Evolutionary transition to the ectomycorrhizal habit in the genomes of a hyperdiverse lineage of mushroom-forming fungi.</title>
        <authorList>
            <person name="Looney B."/>
            <person name="Miyauchi S."/>
            <person name="Morin E."/>
            <person name="Drula E."/>
            <person name="Courty P.E."/>
            <person name="Kohler A."/>
            <person name="Kuo A."/>
            <person name="LaButti K."/>
            <person name="Pangilinan J."/>
            <person name="Lipzen A."/>
            <person name="Riley R."/>
            <person name="Andreopoulos W."/>
            <person name="He G."/>
            <person name="Johnson J."/>
            <person name="Nolan M."/>
            <person name="Tritt A."/>
            <person name="Barry K.W."/>
            <person name="Grigoriev I.V."/>
            <person name="Nagy L.G."/>
            <person name="Hibbett D."/>
            <person name="Henrissat B."/>
            <person name="Matheny P.B."/>
            <person name="Labbe J."/>
            <person name="Martin F.M."/>
        </authorList>
    </citation>
    <scope>NUCLEOTIDE SEQUENCE</scope>
    <source>
        <strain evidence="1">FP105234-sp</strain>
    </source>
</reference>
<keyword evidence="2" id="KW-1185">Reference proteome</keyword>
<reference evidence="1" key="1">
    <citation type="submission" date="2021-02" db="EMBL/GenBank/DDBJ databases">
        <authorList>
            <consortium name="DOE Joint Genome Institute"/>
            <person name="Ahrendt S."/>
            <person name="Looney B.P."/>
            <person name="Miyauchi S."/>
            <person name="Morin E."/>
            <person name="Drula E."/>
            <person name="Courty P.E."/>
            <person name="Chicoki N."/>
            <person name="Fauchery L."/>
            <person name="Kohler A."/>
            <person name="Kuo A."/>
            <person name="Labutti K."/>
            <person name="Pangilinan J."/>
            <person name="Lipzen A."/>
            <person name="Riley R."/>
            <person name="Andreopoulos W."/>
            <person name="He G."/>
            <person name="Johnson J."/>
            <person name="Barry K.W."/>
            <person name="Grigoriev I.V."/>
            <person name="Nagy L."/>
            <person name="Hibbett D."/>
            <person name="Henrissat B."/>
            <person name="Matheny P.B."/>
            <person name="Labbe J."/>
            <person name="Martin F."/>
        </authorList>
    </citation>
    <scope>NUCLEOTIDE SEQUENCE</scope>
    <source>
        <strain evidence="1">FP105234-sp</strain>
    </source>
</reference>